<dbReference type="RefSeq" id="WP_111249622.1">
    <property type="nucleotide sequence ID" value="NZ_QKWH01000001.1"/>
</dbReference>
<dbReference type="EMBL" id="QKWH01000001">
    <property type="protein sequence ID" value="PZR55258.1"/>
    <property type="molecule type" value="Genomic_DNA"/>
</dbReference>
<keyword evidence="2" id="KW-1185">Reference proteome</keyword>
<evidence type="ECO:0000313" key="1">
    <source>
        <dbReference type="EMBL" id="PZR55258.1"/>
    </source>
</evidence>
<gene>
    <name evidence="1" type="ORF">DNL40_02485</name>
</gene>
<proteinExistence type="predicted"/>
<protein>
    <submittedName>
        <fullName evidence="1">Uncharacterized protein</fullName>
    </submittedName>
</protein>
<dbReference type="AlphaFoldDB" id="A0A2W5XX38"/>
<reference evidence="1 2" key="1">
    <citation type="submission" date="2018-06" db="EMBL/GenBank/DDBJ databases">
        <title>Whole genome sequencing of a novel hydrocarbon degrading bacterial strain, PW21 isolated from oil contaminated produced water sample.</title>
        <authorList>
            <person name="Nagkirti P."/>
            <person name="Shaikh A."/>
            <person name="Gowdaman V."/>
            <person name="Engineer A.E."/>
            <person name="Dagar S."/>
            <person name="Dhakephalkar P.K."/>
        </authorList>
    </citation>
    <scope>NUCLEOTIDE SEQUENCE [LARGE SCALE GENOMIC DNA]</scope>
    <source>
        <strain evidence="1 2">PW21</strain>
    </source>
</reference>
<accession>A0A2W5XX38</accession>
<comment type="caution">
    <text evidence="1">The sequence shown here is derived from an EMBL/GenBank/DDBJ whole genome shotgun (WGS) entry which is preliminary data.</text>
</comment>
<organism evidence="1 2">
    <name type="scientific">Xylanimonas oleitrophica</name>
    <dbReference type="NCBI Taxonomy" id="2607479"/>
    <lineage>
        <taxon>Bacteria</taxon>
        <taxon>Bacillati</taxon>
        <taxon>Actinomycetota</taxon>
        <taxon>Actinomycetes</taxon>
        <taxon>Micrococcales</taxon>
        <taxon>Promicromonosporaceae</taxon>
        <taxon>Xylanimonas</taxon>
    </lineage>
</organism>
<dbReference type="Proteomes" id="UP000248783">
    <property type="component" value="Unassembled WGS sequence"/>
</dbReference>
<name>A0A2W5XX38_9MICO</name>
<sequence length="154" mass="16349">MAEPHVMTLDELETMMVRVVASIDADDPQAAVAALKFDPCRTNVGMTMRALALSAGVILRNATNARFGAGATFARPSFDQDAPEHAYWAGRMFAVAINDDRDTLDALVEACLDRVDELPEPDGAAMGSSVVFALVQALAAALIQLRAEQAGGDR</sequence>
<evidence type="ECO:0000313" key="2">
    <source>
        <dbReference type="Proteomes" id="UP000248783"/>
    </source>
</evidence>